<dbReference type="RefSeq" id="WP_234655035.1">
    <property type="nucleotide sequence ID" value="NZ_CP094997.1"/>
</dbReference>
<name>A0A9X1PJA2_9BACT</name>
<proteinExistence type="predicted"/>
<sequence>MKTTLNFNAYLTLVKNFPTYLFVGAISIFFTSCTEEQRKDHDPVVEQELNQVRQAVIPFRDLNKAIAEGYDQEVTGYRTQMGFHYLNTDLLDNKFEIGKPEILLYAPYGKDTMKLVAVEYATPIKDIKNPPAVPEGFTGKDDEWEINTEFNLWTLHAWVELDNTHGIFAPHNTKLP</sequence>
<evidence type="ECO:0000313" key="2">
    <source>
        <dbReference type="Proteomes" id="UP001139000"/>
    </source>
</evidence>
<dbReference type="EMBL" id="JAJTTC010000001">
    <property type="protein sequence ID" value="MCF0061771.1"/>
    <property type="molecule type" value="Genomic_DNA"/>
</dbReference>
<accession>A0A9X1PJA2</accession>
<protein>
    <submittedName>
        <fullName evidence="1">Uncharacterized protein</fullName>
    </submittedName>
</protein>
<evidence type="ECO:0000313" key="1">
    <source>
        <dbReference type="EMBL" id="MCF0061771.1"/>
    </source>
</evidence>
<dbReference type="Proteomes" id="UP001139000">
    <property type="component" value="Unassembled WGS sequence"/>
</dbReference>
<organism evidence="1 2">
    <name type="scientific">Dyadobacter chenwenxiniae</name>
    <dbReference type="NCBI Taxonomy" id="2906456"/>
    <lineage>
        <taxon>Bacteria</taxon>
        <taxon>Pseudomonadati</taxon>
        <taxon>Bacteroidota</taxon>
        <taxon>Cytophagia</taxon>
        <taxon>Cytophagales</taxon>
        <taxon>Spirosomataceae</taxon>
        <taxon>Dyadobacter</taxon>
    </lineage>
</organism>
<reference evidence="1" key="1">
    <citation type="submission" date="2021-12" db="EMBL/GenBank/DDBJ databases">
        <title>Novel species in genus Dyadobacter.</title>
        <authorList>
            <person name="Ma C."/>
        </authorList>
    </citation>
    <scope>NUCLEOTIDE SEQUENCE</scope>
    <source>
        <strain evidence="1">LJ419</strain>
    </source>
</reference>
<dbReference type="AlphaFoldDB" id="A0A9X1PJA2"/>
<dbReference type="PROSITE" id="PS51257">
    <property type="entry name" value="PROKAR_LIPOPROTEIN"/>
    <property type="match status" value="1"/>
</dbReference>
<gene>
    <name evidence="1" type="ORF">LXM26_09715</name>
</gene>
<keyword evidence="2" id="KW-1185">Reference proteome</keyword>
<comment type="caution">
    <text evidence="1">The sequence shown here is derived from an EMBL/GenBank/DDBJ whole genome shotgun (WGS) entry which is preliminary data.</text>
</comment>